<dbReference type="InterPro" id="IPR001790">
    <property type="entry name" value="Ribosomal_uL10"/>
</dbReference>
<reference evidence="8" key="1">
    <citation type="submission" date="2013-03" db="EMBL/GenBank/DDBJ databases">
        <authorList>
            <person name="Aslett M."/>
        </authorList>
    </citation>
    <scope>NUCLEOTIDE SEQUENCE [LARGE SCALE GENOMIC DNA]</scope>
    <source>
        <strain evidence="8">ISE/inbred ISE</strain>
    </source>
</reference>
<dbReference type="GO" id="GO:0022625">
    <property type="term" value="C:cytosolic large ribosomal subunit"/>
    <property type="evidence" value="ECO:0007669"/>
    <property type="project" value="TreeGrafter"/>
</dbReference>
<dbReference type="PANTHER" id="PTHR45699">
    <property type="entry name" value="60S ACIDIC RIBOSOMAL PROTEIN P0"/>
    <property type="match status" value="1"/>
</dbReference>
<organism evidence="8">
    <name type="scientific">Haemonchus contortus</name>
    <name type="common">Barber pole worm</name>
    <dbReference type="NCBI Taxonomy" id="6289"/>
    <lineage>
        <taxon>Eukaryota</taxon>
        <taxon>Metazoa</taxon>
        <taxon>Ecdysozoa</taxon>
        <taxon>Nematoda</taxon>
        <taxon>Chromadorea</taxon>
        <taxon>Rhabditida</taxon>
        <taxon>Rhabditina</taxon>
        <taxon>Rhabditomorpha</taxon>
        <taxon>Strongyloidea</taxon>
        <taxon>Trichostrongylidae</taxon>
        <taxon>Haemonchus</taxon>
    </lineage>
</organism>
<dbReference type="AlphaFoldDB" id="W6NFJ3"/>
<dbReference type="GO" id="GO:0002181">
    <property type="term" value="P:cytoplasmic translation"/>
    <property type="evidence" value="ECO:0007669"/>
    <property type="project" value="TreeGrafter"/>
</dbReference>
<dbReference type="GO" id="GO:0070180">
    <property type="term" value="F:large ribosomal subunit rRNA binding"/>
    <property type="evidence" value="ECO:0007669"/>
    <property type="project" value="TreeGrafter"/>
</dbReference>
<keyword evidence="4" id="KW-0687">Ribonucleoprotein</keyword>
<dbReference type="InterPro" id="IPR050323">
    <property type="entry name" value="Ribosomal_protein_uL10"/>
</dbReference>
<gene>
    <name evidence="8" type="ORF">HCOI_01780700</name>
</gene>
<dbReference type="InterPro" id="IPR043141">
    <property type="entry name" value="Ribosomal_uL10-like_sf"/>
</dbReference>
<evidence type="ECO:0000256" key="5">
    <source>
        <dbReference type="ARBA" id="ARBA00035202"/>
    </source>
</evidence>
<dbReference type="EMBL" id="CAVP010059109">
    <property type="protein sequence ID" value="CDL95535.1"/>
    <property type="molecule type" value="Genomic_DNA"/>
</dbReference>
<proteinExistence type="inferred from homology"/>
<evidence type="ECO:0000256" key="3">
    <source>
        <dbReference type="ARBA" id="ARBA00022980"/>
    </source>
</evidence>
<dbReference type="Pfam" id="PF17777">
    <property type="entry name" value="RL10P_insert"/>
    <property type="match status" value="1"/>
</dbReference>
<evidence type="ECO:0000313" key="8">
    <source>
        <dbReference type="EMBL" id="CDL95535.1"/>
    </source>
</evidence>
<dbReference type="InterPro" id="IPR040637">
    <property type="entry name" value="Ribosomal_uL10-like_insert"/>
</dbReference>
<dbReference type="GO" id="GO:0003735">
    <property type="term" value="F:structural constituent of ribosome"/>
    <property type="evidence" value="ECO:0007669"/>
    <property type="project" value="TreeGrafter"/>
</dbReference>
<feature type="domain" description="Large ribosomal subunit protein uL10-like insertion" evidence="7">
    <location>
        <begin position="65"/>
        <end position="101"/>
    </location>
</feature>
<keyword evidence="3 8" id="KW-0689">Ribosomal protein</keyword>
<dbReference type="Gene3D" id="3.30.70.1730">
    <property type="match status" value="1"/>
</dbReference>
<accession>W6NFJ3</accession>
<comment type="caution">
    <text evidence="8">The sequence shown here is derived from an EMBL/GenBank/DDBJ whole genome shotgun (WGS) entry which is preliminary data.</text>
</comment>
<dbReference type="PANTHER" id="PTHR45699:SF3">
    <property type="entry name" value="LARGE RIBOSOMAL SUBUNIT PROTEIN UL10"/>
    <property type="match status" value="1"/>
</dbReference>
<evidence type="ECO:0000256" key="2">
    <source>
        <dbReference type="ARBA" id="ARBA00008889"/>
    </source>
</evidence>
<evidence type="ECO:0000259" key="7">
    <source>
        <dbReference type="Pfam" id="PF17777"/>
    </source>
</evidence>
<comment type="similarity">
    <text evidence="2">Belongs to the universal ribosomal protein uL10 family.</text>
</comment>
<comment type="function">
    <text evidence="1">Ribosomal protein P0 is the functional equivalent of E.coli protein L10.</text>
</comment>
<reference evidence="8" key="2">
    <citation type="submission" date="2013-05" db="EMBL/GenBank/DDBJ databases">
        <title>The genome and transcriptome of Haemonchus contortus: a key model parasite for drug and vaccine discovery.</title>
        <authorList>
            <person name="Laing R."/>
            <person name="Kikuchi T."/>
            <person name="Martinelli A."/>
            <person name="Tsai I.J."/>
            <person name="Beech R.N."/>
            <person name="Redman E."/>
            <person name="Holroyd N."/>
            <person name="Bartley D.J."/>
            <person name="Beasley H."/>
            <person name="Britton C."/>
            <person name="Curran D."/>
            <person name="Devaney E."/>
            <person name="Gilabert A."/>
            <person name="Jackson F."/>
            <person name="Hunt M."/>
            <person name="Johnston S."/>
            <person name="Kryukov I."/>
            <person name="Li K."/>
            <person name="Morrison A.A."/>
            <person name="Reid A.J."/>
            <person name="Sargison N."/>
            <person name="Saunders G."/>
            <person name="Wasmuth J.D."/>
            <person name="Wolstenholme A."/>
            <person name="Berriman M."/>
            <person name="Gilleard J.S."/>
            <person name="Cotton J.A."/>
        </authorList>
    </citation>
    <scope>NUCLEOTIDE SEQUENCE [LARGE SCALE GENOMIC DNA]</scope>
    <source>
        <strain evidence="8">ISE/inbred ISE</strain>
    </source>
</reference>
<name>W6NFJ3_HAECO</name>
<evidence type="ECO:0000256" key="1">
    <source>
        <dbReference type="ARBA" id="ARBA00002200"/>
    </source>
</evidence>
<dbReference type="GO" id="GO:0000027">
    <property type="term" value="P:ribosomal large subunit assembly"/>
    <property type="evidence" value="ECO:0007669"/>
    <property type="project" value="TreeGrafter"/>
</dbReference>
<evidence type="ECO:0000256" key="4">
    <source>
        <dbReference type="ARBA" id="ARBA00023274"/>
    </source>
</evidence>
<dbReference type="SUPFAM" id="SSF160369">
    <property type="entry name" value="Ribosomal protein L10-like"/>
    <property type="match status" value="1"/>
</dbReference>
<evidence type="ECO:0000256" key="6">
    <source>
        <dbReference type="ARBA" id="ARBA00035444"/>
    </source>
</evidence>
<sequence length="108" mass="12142">MLMPCRYLNGKNTMIRKAIRGHLSKNPALEKLLPYIVQYVGFIFTKEDLGDIRAKLLENRRGAPAKVGAIAPCDVKLSPHNTGMGPEKTSFLQALQIPQRLPEEPLRF</sequence>
<dbReference type="Pfam" id="PF00466">
    <property type="entry name" value="Ribosomal_L10"/>
    <property type="match status" value="1"/>
</dbReference>
<protein>
    <recommendedName>
        <fullName evidence="5">Large ribosomal subunit protein uL10</fullName>
    </recommendedName>
    <alternativeName>
        <fullName evidence="6">60S acidic ribosomal protein P0</fullName>
    </alternativeName>
</protein>